<evidence type="ECO:0000313" key="2">
    <source>
        <dbReference type="EMBL" id="CEP00760.1"/>
    </source>
</evidence>
<protein>
    <submittedName>
        <fullName evidence="2">Uncharacterized protein</fullName>
    </submittedName>
</protein>
<proteinExistence type="predicted"/>
<dbReference type="AlphaFoldDB" id="A0A0G4IZN2"/>
<name>A0A0G4IZN2_PLABS</name>
<gene>
    <name evidence="2" type="ORF">PBRA_001814</name>
</gene>
<feature type="region of interest" description="Disordered" evidence="1">
    <location>
        <begin position="20"/>
        <end position="50"/>
    </location>
</feature>
<sequence length="78" mass="8428">MDRTRFMRLIDSDFLGWTPLCHDSGSTSTASEGSAEMGNDSSVPCPSHRPTSGMLARARCRTAKACTALDTAEADRVY</sequence>
<dbReference type="EMBL" id="CDSF01000101">
    <property type="protein sequence ID" value="CEP00760.1"/>
    <property type="molecule type" value="Genomic_DNA"/>
</dbReference>
<reference evidence="2 3" key="1">
    <citation type="submission" date="2015-02" db="EMBL/GenBank/DDBJ databases">
        <authorList>
            <person name="Chooi Y.-H."/>
        </authorList>
    </citation>
    <scope>NUCLEOTIDE SEQUENCE [LARGE SCALE GENOMIC DNA]</scope>
    <source>
        <strain evidence="2">E3</strain>
    </source>
</reference>
<keyword evidence="3" id="KW-1185">Reference proteome</keyword>
<feature type="compositionally biased region" description="Low complexity" evidence="1">
    <location>
        <begin position="24"/>
        <end position="36"/>
    </location>
</feature>
<evidence type="ECO:0000313" key="3">
    <source>
        <dbReference type="Proteomes" id="UP000039324"/>
    </source>
</evidence>
<accession>A0A0G4IZN2</accession>
<organism evidence="2 3">
    <name type="scientific">Plasmodiophora brassicae</name>
    <name type="common">Clubroot disease agent</name>
    <dbReference type="NCBI Taxonomy" id="37360"/>
    <lineage>
        <taxon>Eukaryota</taxon>
        <taxon>Sar</taxon>
        <taxon>Rhizaria</taxon>
        <taxon>Endomyxa</taxon>
        <taxon>Phytomyxea</taxon>
        <taxon>Plasmodiophorida</taxon>
        <taxon>Plasmodiophoridae</taxon>
        <taxon>Plasmodiophora</taxon>
    </lineage>
</organism>
<evidence type="ECO:0000256" key="1">
    <source>
        <dbReference type="SAM" id="MobiDB-lite"/>
    </source>
</evidence>
<dbReference type="Proteomes" id="UP000039324">
    <property type="component" value="Unassembled WGS sequence"/>
</dbReference>